<dbReference type="PROSITE" id="PS50929">
    <property type="entry name" value="ABC_TM1F"/>
    <property type="match status" value="1"/>
</dbReference>
<organism evidence="10 11">
    <name type="scientific">Lactobacillus helveticus</name>
    <name type="common">Lactobacillus suntoryeus</name>
    <dbReference type="NCBI Taxonomy" id="1587"/>
    <lineage>
        <taxon>Bacteria</taxon>
        <taxon>Bacillati</taxon>
        <taxon>Bacillota</taxon>
        <taxon>Bacilli</taxon>
        <taxon>Lactobacillales</taxon>
        <taxon>Lactobacillaceae</taxon>
        <taxon>Lactobacillus</taxon>
    </lineage>
</organism>
<dbReference type="CDD" id="cd03228">
    <property type="entry name" value="ABCC_MRP_Like"/>
    <property type="match status" value="1"/>
</dbReference>
<dbReference type="Pfam" id="PF00005">
    <property type="entry name" value="ABC_tran"/>
    <property type="match status" value="1"/>
</dbReference>
<dbReference type="InterPro" id="IPR025662">
    <property type="entry name" value="Sigma_54_int_dom_ATP-bd_1"/>
</dbReference>
<dbReference type="PANTHER" id="PTHR24221:SF654">
    <property type="entry name" value="ATP-BINDING CASSETTE SUB-FAMILY B MEMBER 6"/>
    <property type="match status" value="1"/>
</dbReference>
<sequence length="527" mass="59608">MSFKGFVKVNYFRFVFITVLSIICGLSIIGAGYIQMYWLTDIKDGKWRDALLYILLMIVSWCFTYVFVKLAQYLNNKQEEEYYKQIRDQIAIHYFKDGKYHKVSAFQSRITNDINIVNENYFEWYIALLIYTAILISALVVLITIHWSIFLICIALDLMSYFVPKLVQKKLQRAVEDLSSESKSYLDTLEKWFSGLEELRRYCAGGKLLQVENSASNKLENANIKKSGAQQVLLTANGVCSLFSQIVLTAITGFLITQNVIIFGAIVSVQNFMSNVSIGMQQMIQCLSYMKSAKPLMKEIGSDATTINDQNDQGGEIPTSIKTRGLMLQFPNGEKLTFPDLEINQGEKILLTGDSGAGKSTLFKLILGSIKPTSGKVEFENKNGEQIKPDMSKIGYIPQDPNLFPGTIEQNITMFNDDLDSKVKPIIGEVDFKQDIVKFKNGLDEVINLNKLNISGGQRQKIVLARAKIHDSNIILIDEGTSAIDQKATMDILQKLVKSNATIVFIAHNFNEKMRSLFDREIHLVKE</sequence>
<evidence type="ECO:0000256" key="7">
    <source>
        <dbReference type="SAM" id="Phobius"/>
    </source>
</evidence>
<evidence type="ECO:0000256" key="1">
    <source>
        <dbReference type="ARBA" id="ARBA00004651"/>
    </source>
</evidence>
<dbReference type="InterPro" id="IPR039421">
    <property type="entry name" value="Type_1_exporter"/>
</dbReference>
<comment type="subcellular location">
    <subcellularLocation>
        <location evidence="1">Cell membrane</location>
        <topology evidence="1">Multi-pass membrane protein</topology>
    </subcellularLocation>
</comment>
<dbReference type="SMART" id="SM00382">
    <property type="entry name" value="AAA"/>
    <property type="match status" value="1"/>
</dbReference>
<feature type="transmembrane region" description="Helical" evidence="7">
    <location>
        <begin position="12"/>
        <end position="38"/>
    </location>
</feature>
<keyword evidence="3" id="KW-0547">Nucleotide-binding</keyword>
<dbReference type="PROSITE" id="PS50893">
    <property type="entry name" value="ABC_TRANSPORTER_2"/>
    <property type="match status" value="1"/>
</dbReference>
<dbReference type="Gene3D" id="1.20.1560.10">
    <property type="entry name" value="ABC transporter type 1, transmembrane domain"/>
    <property type="match status" value="1"/>
</dbReference>
<reference evidence="10 11" key="1">
    <citation type="submission" date="2019-10" db="EMBL/GenBank/DDBJ databases">
        <title>Draft genome sequences of Lactobacillus strains.</title>
        <authorList>
            <person name="Cho G.-S."/>
            <person name="Fagbemigun O."/>
            <person name="Brinks E."/>
            <person name="Franz C.M.A.P."/>
        </authorList>
    </citation>
    <scope>NUCLEOTIDE SEQUENCE [LARGE SCALE GENOMIC DNA]</scope>
    <source>
        <strain evidence="10 11">313</strain>
    </source>
</reference>
<protein>
    <submittedName>
        <fullName evidence="10">ATP-binding cassette domain-containing protein</fullName>
    </submittedName>
</protein>
<dbReference type="SUPFAM" id="SSF52540">
    <property type="entry name" value="P-loop containing nucleoside triphosphate hydrolases"/>
    <property type="match status" value="1"/>
</dbReference>
<evidence type="ECO:0000256" key="3">
    <source>
        <dbReference type="ARBA" id="ARBA00022741"/>
    </source>
</evidence>
<dbReference type="Pfam" id="PF00664">
    <property type="entry name" value="ABC_membrane"/>
    <property type="match status" value="1"/>
</dbReference>
<dbReference type="PROSITE" id="PS00675">
    <property type="entry name" value="SIGMA54_INTERACT_1"/>
    <property type="match status" value="1"/>
</dbReference>
<evidence type="ECO:0000313" key="11">
    <source>
        <dbReference type="Proteomes" id="UP000430466"/>
    </source>
</evidence>
<dbReference type="SUPFAM" id="SSF90123">
    <property type="entry name" value="ABC transporter transmembrane region"/>
    <property type="match status" value="1"/>
</dbReference>
<keyword evidence="4 10" id="KW-0067">ATP-binding</keyword>
<dbReference type="InterPro" id="IPR003593">
    <property type="entry name" value="AAA+_ATPase"/>
</dbReference>
<evidence type="ECO:0000256" key="4">
    <source>
        <dbReference type="ARBA" id="ARBA00022840"/>
    </source>
</evidence>
<evidence type="ECO:0000256" key="5">
    <source>
        <dbReference type="ARBA" id="ARBA00022989"/>
    </source>
</evidence>
<feature type="transmembrane region" description="Helical" evidence="7">
    <location>
        <begin position="50"/>
        <end position="68"/>
    </location>
</feature>
<feature type="domain" description="ABC transmembrane type-1" evidence="9">
    <location>
        <begin position="15"/>
        <end position="292"/>
    </location>
</feature>
<evidence type="ECO:0000313" key="10">
    <source>
        <dbReference type="EMBL" id="MPW13676.1"/>
    </source>
</evidence>
<dbReference type="InterPro" id="IPR027417">
    <property type="entry name" value="P-loop_NTPase"/>
</dbReference>
<proteinExistence type="predicted"/>
<dbReference type="Gene3D" id="3.40.50.300">
    <property type="entry name" value="P-loop containing nucleotide triphosphate hydrolases"/>
    <property type="match status" value="1"/>
</dbReference>
<dbReference type="GO" id="GO:0016887">
    <property type="term" value="F:ATP hydrolysis activity"/>
    <property type="evidence" value="ECO:0007669"/>
    <property type="project" value="InterPro"/>
</dbReference>
<evidence type="ECO:0000256" key="6">
    <source>
        <dbReference type="ARBA" id="ARBA00023136"/>
    </source>
</evidence>
<name>A0A6A7JZN1_LACHE</name>
<dbReference type="GO" id="GO:0005886">
    <property type="term" value="C:plasma membrane"/>
    <property type="evidence" value="ECO:0007669"/>
    <property type="project" value="UniProtKB-SubCell"/>
</dbReference>
<feature type="domain" description="ABC transporter" evidence="8">
    <location>
        <begin position="321"/>
        <end position="526"/>
    </location>
</feature>
<keyword evidence="6 7" id="KW-0472">Membrane</keyword>
<evidence type="ECO:0000256" key="2">
    <source>
        <dbReference type="ARBA" id="ARBA00022692"/>
    </source>
</evidence>
<dbReference type="GO" id="GO:0005524">
    <property type="term" value="F:ATP binding"/>
    <property type="evidence" value="ECO:0007669"/>
    <property type="project" value="UniProtKB-KW"/>
</dbReference>
<dbReference type="GO" id="GO:0034040">
    <property type="term" value="F:ATPase-coupled lipid transmembrane transporter activity"/>
    <property type="evidence" value="ECO:0007669"/>
    <property type="project" value="TreeGrafter"/>
</dbReference>
<dbReference type="GO" id="GO:0140359">
    <property type="term" value="F:ABC-type transporter activity"/>
    <property type="evidence" value="ECO:0007669"/>
    <property type="project" value="InterPro"/>
</dbReference>
<comment type="caution">
    <text evidence="10">The sequence shown here is derived from an EMBL/GenBank/DDBJ whole genome shotgun (WGS) entry which is preliminary data.</text>
</comment>
<feature type="transmembrane region" description="Helical" evidence="7">
    <location>
        <begin position="149"/>
        <end position="167"/>
    </location>
</feature>
<dbReference type="EMBL" id="WHOE01000008">
    <property type="protein sequence ID" value="MPW13676.1"/>
    <property type="molecule type" value="Genomic_DNA"/>
</dbReference>
<feature type="transmembrane region" description="Helical" evidence="7">
    <location>
        <begin position="124"/>
        <end position="143"/>
    </location>
</feature>
<dbReference type="InterPro" id="IPR003439">
    <property type="entry name" value="ABC_transporter-like_ATP-bd"/>
</dbReference>
<dbReference type="RefSeq" id="WP_152723144.1">
    <property type="nucleotide sequence ID" value="NZ_WHOE01000008.1"/>
</dbReference>
<gene>
    <name evidence="10" type="ORF">GDZ32_01010</name>
</gene>
<dbReference type="PANTHER" id="PTHR24221">
    <property type="entry name" value="ATP-BINDING CASSETTE SUB-FAMILY B"/>
    <property type="match status" value="1"/>
</dbReference>
<evidence type="ECO:0000259" key="9">
    <source>
        <dbReference type="PROSITE" id="PS50929"/>
    </source>
</evidence>
<evidence type="ECO:0000259" key="8">
    <source>
        <dbReference type="PROSITE" id="PS50893"/>
    </source>
</evidence>
<keyword evidence="5 7" id="KW-1133">Transmembrane helix</keyword>
<keyword evidence="2 7" id="KW-0812">Transmembrane</keyword>
<dbReference type="AlphaFoldDB" id="A0A6A7JZN1"/>
<dbReference type="InterPro" id="IPR011527">
    <property type="entry name" value="ABC1_TM_dom"/>
</dbReference>
<dbReference type="Proteomes" id="UP000430466">
    <property type="component" value="Unassembled WGS sequence"/>
</dbReference>
<dbReference type="InterPro" id="IPR036640">
    <property type="entry name" value="ABC1_TM_sf"/>
</dbReference>
<accession>A0A6A7JZN1</accession>